<organism evidence="2 3">
    <name type="scientific">Alloprevotella tannerae ATCC 51259</name>
    <dbReference type="NCBI Taxonomy" id="626522"/>
    <lineage>
        <taxon>Bacteria</taxon>
        <taxon>Pseudomonadati</taxon>
        <taxon>Bacteroidota</taxon>
        <taxon>Bacteroidia</taxon>
        <taxon>Bacteroidales</taxon>
        <taxon>Prevotellaceae</taxon>
        <taxon>Alloprevotella</taxon>
    </lineage>
</organism>
<name>C9LGW1_9BACT</name>
<dbReference type="Proteomes" id="UP000003460">
    <property type="component" value="Unassembled WGS sequence"/>
</dbReference>
<evidence type="ECO:0000313" key="3">
    <source>
        <dbReference type="Proteomes" id="UP000003460"/>
    </source>
</evidence>
<dbReference type="EMBL" id="ACIJ02000018">
    <property type="protein sequence ID" value="EEX71919.1"/>
    <property type="molecule type" value="Genomic_DNA"/>
</dbReference>
<evidence type="ECO:0000259" key="1">
    <source>
        <dbReference type="PROSITE" id="PS51725"/>
    </source>
</evidence>
<comment type="caution">
    <text evidence="2">The sequence shown here is derived from an EMBL/GenBank/DDBJ whole genome shotgun (WGS) entry which is preliminary data.</text>
</comment>
<dbReference type="GO" id="GO:0004497">
    <property type="term" value="F:monooxygenase activity"/>
    <property type="evidence" value="ECO:0007669"/>
    <property type="project" value="UniProtKB-KW"/>
</dbReference>
<dbReference type="InterPro" id="IPR007138">
    <property type="entry name" value="ABM_dom"/>
</dbReference>
<dbReference type="SUPFAM" id="SSF54909">
    <property type="entry name" value="Dimeric alpha+beta barrel"/>
    <property type="match status" value="1"/>
</dbReference>
<reference evidence="2" key="1">
    <citation type="submission" date="2009-09" db="EMBL/GenBank/DDBJ databases">
        <authorList>
            <person name="Weinstock G."/>
            <person name="Sodergren E."/>
            <person name="Clifton S."/>
            <person name="Fulton L."/>
            <person name="Fulton B."/>
            <person name="Courtney L."/>
            <person name="Fronick C."/>
            <person name="Harrison M."/>
            <person name="Strong C."/>
            <person name="Farmer C."/>
            <person name="Delahaunty K."/>
            <person name="Markovic C."/>
            <person name="Hall O."/>
            <person name="Minx P."/>
            <person name="Tomlinson C."/>
            <person name="Mitreva M."/>
            <person name="Nelson J."/>
            <person name="Hou S."/>
            <person name="Wollam A."/>
            <person name="Pepin K.H."/>
            <person name="Johnson M."/>
            <person name="Bhonagiri V."/>
            <person name="Nash W.E."/>
            <person name="Warren W."/>
            <person name="Chinwalla A."/>
            <person name="Mardis E.R."/>
            <person name="Wilson R.K."/>
        </authorList>
    </citation>
    <scope>NUCLEOTIDE SEQUENCE [LARGE SCALE GENOMIC DNA]</scope>
    <source>
        <strain evidence="2">ATCC 51259</strain>
    </source>
</reference>
<accession>C9LGW1</accession>
<dbReference type="STRING" id="626522.GCWU000325_01457"/>
<dbReference type="Pfam" id="PF03992">
    <property type="entry name" value="ABM"/>
    <property type="match status" value="1"/>
</dbReference>
<dbReference type="InterPro" id="IPR050744">
    <property type="entry name" value="AI-2_Isomerase_LsrG"/>
</dbReference>
<dbReference type="AlphaFoldDB" id="C9LGW1"/>
<keyword evidence="2" id="KW-0503">Monooxygenase</keyword>
<proteinExistence type="predicted"/>
<protein>
    <submittedName>
        <fullName evidence="2">Antibiotic biosynthesis monooxygenase</fullName>
    </submittedName>
</protein>
<evidence type="ECO:0000313" key="2">
    <source>
        <dbReference type="EMBL" id="EEX71919.1"/>
    </source>
</evidence>
<keyword evidence="2" id="KW-0560">Oxidoreductase</keyword>
<gene>
    <name evidence="2" type="ORF">GCWU000325_01457</name>
</gene>
<feature type="domain" description="ABM" evidence="1">
    <location>
        <begin position="15"/>
        <end position="104"/>
    </location>
</feature>
<dbReference type="InterPro" id="IPR011008">
    <property type="entry name" value="Dimeric_a/b-barrel"/>
</dbReference>
<dbReference type="HOGENOM" id="CLU_131496_11_0_10"/>
<dbReference type="PANTHER" id="PTHR33336">
    <property type="entry name" value="QUINOL MONOOXYGENASE YGIN-RELATED"/>
    <property type="match status" value="1"/>
</dbReference>
<dbReference type="Gene3D" id="3.30.70.100">
    <property type="match status" value="1"/>
</dbReference>
<sequence length="107" mass="12507">MQQEDINFLKKKLMIRLNAFFEIKDGITAEQVKALTDELVEKSRKEEGNKGYDLFVSTTNPRVYLFCESWENEAVLEKHKQTAHFTRIIPQLSQLLKGELSLEAFTR</sequence>
<dbReference type="PANTHER" id="PTHR33336:SF15">
    <property type="entry name" value="ABM DOMAIN-CONTAINING PROTEIN"/>
    <property type="match status" value="1"/>
</dbReference>
<dbReference type="eggNOG" id="COG1359">
    <property type="taxonomic scope" value="Bacteria"/>
</dbReference>
<dbReference type="PROSITE" id="PS51725">
    <property type="entry name" value="ABM"/>
    <property type="match status" value="1"/>
</dbReference>
<keyword evidence="3" id="KW-1185">Reference proteome</keyword>